<name>A0A382BW40_9ZZZZ</name>
<gene>
    <name evidence="1" type="ORF">METZ01_LOCUS170586</name>
</gene>
<dbReference type="AlphaFoldDB" id="A0A382BW40"/>
<dbReference type="InterPro" id="IPR029044">
    <property type="entry name" value="Nucleotide-diphossugar_trans"/>
</dbReference>
<organism evidence="1">
    <name type="scientific">marine metagenome</name>
    <dbReference type="NCBI Taxonomy" id="408172"/>
    <lineage>
        <taxon>unclassified sequences</taxon>
        <taxon>metagenomes</taxon>
        <taxon>ecological metagenomes</taxon>
    </lineage>
</organism>
<proteinExistence type="predicted"/>
<accession>A0A382BW40</accession>
<protein>
    <recommendedName>
        <fullName evidence="2">Nucleotide-diphospho-sugar transferase domain-containing protein</fullName>
    </recommendedName>
</protein>
<dbReference type="EMBL" id="UINC01031535">
    <property type="protein sequence ID" value="SVB17732.1"/>
    <property type="molecule type" value="Genomic_DNA"/>
</dbReference>
<reference evidence="1" key="1">
    <citation type="submission" date="2018-05" db="EMBL/GenBank/DDBJ databases">
        <authorList>
            <person name="Lanie J.A."/>
            <person name="Ng W.-L."/>
            <person name="Kazmierczak K.M."/>
            <person name="Andrzejewski T.M."/>
            <person name="Davidsen T.M."/>
            <person name="Wayne K.J."/>
            <person name="Tettelin H."/>
            <person name="Glass J.I."/>
            <person name="Rusch D."/>
            <person name="Podicherti R."/>
            <person name="Tsui H.-C.T."/>
            <person name="Winkler M.E."/>
        </authorList>
    </citation>
    <scope>NUCLEOTIDE SEQUENCE</scope>
</reference>
<evidence type="ECO:0000313" key="1">
    <source>
        <dbReference type="EMBL" id="SVB17732.1"/>
    </source>
</evidence>
<feature type="non-terminal residue" evidence="1">
    <location>
        <position position="266"/>
    </location>
</feature>
<evidence type="ECO:0008006" key="2">
    <source>
        <dbReference type="Google" id="ProtNLM"/>
    </source>
</evidence>
<sequence>MSYALALSLKATQENSNLCVCVDEETKKLITNKHKKVFDAIVDIPWNDDAKGDKWKIHNKWKYPHMTPYDETIILDSDMIFTESVDYWWNYLAKKDVWCCTNVKTFRNENVTSDYYRKKFTQLNLPNVYSNFTYFNKSELTFEFFRMVELIMVHWNVYFDKFLAGVGQNWMSADVAYALAIQLLDIEAETCDYDIKDVPTFVHMKSMVQNVPESMIDSNWTKSITSELGDDLQVKIGNFTQTLPVHYVEKNWMDSNKIKPLEDAVL</sequence>
<dbReference type="Gene3D" id="3.90.550.10">
    <property type="entry name" value="Spore Coat Polysaccharide Biosynthesis Protein SpsA, Chain A"/>
    <property type="match status" value="1"/>
</dbReference>
<dbReference type="SUPFAM" id="SSF53448">
    <property type="entry name" value="Nucleotide-diphospho-sugar transferases"/>
    <property type="match status" value="1"/>
</dbReference>